<comment type="caution">
    <text evidence="1">The sequence shown here is derived from an EMBL/GenBank/DDBJ whole genome shotgun (WGS) entry which is preliminary data.</text>
</comment>
<protein>
    <submittedName>
        <fullName evidence="1">Uncharacterized protein</fullName>
    </submittedName>
</protein>
<organism evidence="1 2">
    <name type="scientific">Marinithermofilum abyssi</name>
    <dbReference type="NCBI Taxonomy" id="1571185"/>
    <lineage>
        <taxon>Bacteria</taxon>
        <taxon>Bacillati</taxon>
        <taxon>Bacillota</taxon>
        <taxon>Bacilli</taxon>
        <taxon>Bacillales</taxon>
        <taxon>Thermoactinomycetaceae</taxon>
        <taxon>Marinithermofilum</taxon>
    </lineage>
</organism>
<reference evidence="1" key="2">
    <citation type="submission" date="2020-09" db="EMBL/GenBank/DDBJ databases">
        <authorList>
            <person name="Sun Q."/>
            <person name="Zhou Y."/>
        </authorList>
    </citation>
    <scope>NUCLEOTIDE SEQUENCE</scope>
    <source>
        <strain evidence="1">CGMCC 1.15179</strain>
    </source>
</reference>
<dbReference type="Proteomes" id="UP000625210">
    <property type="component" value="Unassembled WGS sequence"/>
</dbReference>
<keyword evidence="2" id="KW-1185">Reference proteome</keyword>
<reference evidence="1" key="1">
    <citation type="journal article" date="2014" name="Int. J. Syst. Evol. Microbiol.">
        <title>Complete genome sequence of Corynebacterium casei LMG S-19264T (=DSM 44701T), isolated from a smear-ripened cheese.</title>
        <authorList>
            <consortium name="US DOE Joint Genome Institute (JGI-PGF)"/>
            <person name="Walter F."/>
            <person name="Albersmeier A."/>
            <person name="Kalinowski J."/>
            <person name="Ruckert C."/>
        </authorList>
    </citation>
    <scope>NUCLEOTIDE SEQUENCE</scope>
    <source>
        <strain evidence="1">CGMCC 1.15179</strain>
    </source>
</reference>
<dbReference type="EMBL" id="BMHQ01000007">
    <property type="protein sequence ID" value="GGE19131.1"/>
    <property type="molecule type" value="Genomic_DNA"/>
</dbReference>
<evidence type="ECO:0000313" key="2">
    <source>
        <dbReference type="Proteomes" id="UP000625210"/>
    </source>
</evidence>
<proteinExistence type="predicted"/>
<sequence length="51" mass="6020">MSLNTQSTPSFLKEFRLMKLKSIIRDLHKMNPDELAKIQKELDHLLHSSKK</sequence>
<gene>
    <name evidence="1" type="ORF">GCM10011571_21310</name>
</gene>
<evidence type="ECO:0000313" key="1">
    <source>
        <dbReference type="EMBL" id="GGE19131.1"/>
    </source>
</evidence>
<dbReference type="AlphaFoldDB" id="A0A8J2YDQ2"/>
<name>A0A8J2YDQ2_9BACL</name>
<accession>A0A8J2YDQ2</accession>